<comment type="cofactor">
    <cofactor evidence="1">
        <name>Fe(2+)</name>
        <dbReference type="ChEBI" id="CHEBI:29033"/>
    </cofactor>
</comment>
<dbReference type="InterPro" id="IPR032870">
    <property type="entry name" value="ALKBH7-like"/>
</dbReference>
<dbReference type="GO" id="GO:0005759">
    <property type="term" value="C:mitochondrial matrix"/>
    <property type="evidence" value="ECO:0007669"/>
    <property type="project" value="TreeGrafter"/>
</dbReference>
<dbReference type="GO" id="GO:0006631">
    <property type="term" value="P:fatty acid metabolic process"/>
    <property type="evidence" value="ECO:0007669"/>
    <property type="project" value="TreeGrafter"/>
</dbReference>
<dbReference type="InterPro" id="IPR037151">
    <property type="entry name" value="AlkB-like_sf"/>
</dbReference>
<dbReference type="AlphaFoldDB" id="A0A6I8U5A4"/>
<dbReference type="EnsemblMetazoa" id="AAEL027287-RA">
    <property type="protein sequence ID" value="AAEL027287-PA"/>
    <property type="gene ID" value="AAEL027287"/>
</dbReference>
<evidence type="ECO:0000256" key="1">
    <source>
        <dbReference type="ARBA" id="ARBA00001954"/>
    </source>
</evidence>
<name>A0A6I8U5A4_AEDAE</name>
<dbReference type="SUPFAM" id="SSF51197">
    <property type="entry name" value="Clavaminate synthase-like"/>
    <property type="match status" value="1"/>
</dbReference>
<dbReference type="FunCoup" id="A0A6I8U5A4">
    <property type="interactions" value="611"/>
</dbReference>
<dbReference type="GO" id="GO:0006974">
    <property type="term" value="P:DNA damage response"/>
    <property type="evidence" value="ECO:0007669"/>
    <property type="project" value="InterPro"/>
</dbReference>
<gene>
    <name evidence="2" type="primary">110674795</name>
</gene>
<dbReference type="Gene3D" id="2.60.120.590">
    <property type="entry name" value="Alpha-ketoglutarate-dependent dioxygenase AlkB-like"/>
    <property type="match status" value="1"/>
</dbReference>
<dbReference type="InParanoid" id="A0A6I8U5A4"/>
<evidence type="ECO:0000313" key="3">
    <source>
        <dbReference type="Proteomes" id="UP000008820"/>
    </source>
</evidence>
<evidence type="ECO:0000313" key="2">
    <source>
        <dbReference type="EnsemblMetazoa" id="AAEL027287-PA"/>
    </source>
</evidence>
<protein>
    <submittedName>
        <fullName evidence="2">Uncharacterized protein</fullName>
    </submittedName>
</protein>
<dbReference type="Proteomes" id="UP000008820">
    <property type="component" value="Chromosome 1"/>
</dbReference>
<accession>A0A6I8U5A4</accession>
<proteinExistence type="predicted"/>
<organism evidence="2 3">
    <name type="scientific">Aedes aegypti</name>
    <name type="common">Yellowfever mosquito</name>
    <name type="synonym">Culex aegypti</name>
    <dbReference type="NCBI Taxonomy" id="7159"/>
    <lineage>
        <taxon>Eukaryota</taxon>
        <taxon>Metazoa</taxon>
        <taxon>Ecdysozoa</taxon>
        <taxon>Arthropoda</taxon>
        <taxon>Hexapoda</taxon>
        <taxon>Insecta</taxon>
        <taxon>Pterygota</taxon>
        <taxon>Neoptera</taxon>
        <taxon>Endopterygota</taxon>
        <taxon>Diptera</taxon>
        <taxon>Nematocera</taxon>
        <taxon>Culicoidea</taxon>
        <taxon>Culicidae</taxon>
        <taxon>Culicinae</taxon>
        <taxon>Aedini</taxon>
        <taxon>Aedes</taxon>
        <taxon>Stegomyia</taxon>
    </lineage>
</organism>
<dbReference type="OrthoDB" id="28127at2759"/>
<sequence length="255" mass="29819">MRFMLTKCQLVVKLVSGRLSVHGSSGVRKMCSAVKSSDNCDKLQLPSYLTLHGQWSQDDRQQFLAGMTVLPDFITEEEEQSLLQEIEPYLKRMRYEFDHWDDAIHGYRETERKHWYPANRAIFDRVKEVAFRGETLPYIHVLDLAKQGVIKPHVDSVRYCGTTIAGISLLSDSVMRLVRTNDEEQTNAEYRQIFASNRDDKYWSDVLLARRSLYIMKDTARYKFTHEILAGDDSIFQDRKVDKDRRISIICRNDP</sequence>
<reference evidence="2 3" key="1">
    <citation type="submission" date="2017-06" db="EMBL/GenBank/DDBJ databases">
        <title>Aedes aegypti genome working group (AGWG) sequencing and assembly.</title>
        <authorList>
            <consortium name="Aedes aegypti Genome Working Group (AGWG)"/>
            <person name="Matthews B.J."/>
        </authorList>
    </citation>
    <scope>NUCLEOTIDE SEQUENCE [LARGE SCALE GENOMIC DNA]</scope>
    <source>
        <strain evidence="2 3">LVP_AGWG</strain>
    </source>
</reference>
<dbReference type="PANTHER" id="PTHR21052:SF0">
    <property type="entry name" value="ALPHA-KETOGLUTARATE-DEPENDENT DIOXYGENASE ALKB HOMOLOG 7, MITOCHONDRIAL"/>
    <property type="match status" value="1"/>
</dbReference>
<keyword evidence="3" id="KW-1185">Reference proteome</keyword>
<reference evidence="2" key="2">
    <citation type="submission" date="2020-05" db="UniProtKB">
        <authorList>
            <consortium name="EnsemblMetazoa"/>
        </authorList>
    </citation>
    <scope>IDENTIFICATION</scope>
    <source>
        <strain evidence="2">LVP_AGWG</strain>
    </source>
</reference>
<dbReference type="PANTHER" id="PTHR21052">
    <property type="entry name" value="SPERMATOGENESIS ASSOCIATED 11-RELATED"/>
    <property type="match status" value="1"/>
</dbReference>